<reference evidence="1 2" key="1">
    <citation type="submission" date="2016-10" db="EMBL/GenBank/DDBJ databases">
        <authorList>
            <person name="de Groot N.N."/>
        </authorList>
    </citation>
    <scope>NUCLEOTIDE SEQUENCE [LARGE SCALE GENOMIC DNA]</scope>
    <source>
        <strain evidence="1 2">CGMCC 1.7005</strain>
    </source>
</reference>
<evidence type="ECO:0000313" key="1">
    <source>
        <dbReference type="EMBL" id="SFT40811.1"/>
    </source>
</evidence>
<evidence type="ECO:0000313" key="2">
    <source>
        <dbReference type="Proteomes" id="UP000236454"/>
    </source>
</evidence>
<dbReference type="EMBL" id="FPAS01000001">
    <property type="protein sequence ID" value="SFT40811.1"/>
    <property type="molecule type" value="Genomic_DNA"/>
</dbReference>
<accession>A0A1I6XSB3</accession>
<dbReference type="InterPro" id="IPR012467">
    <property type="entry name" value="DUF1684"/>
</dbReference>
<gene>
    <name evidence="1" type="ORF">SAMN05216474_0395</name>
</gene>
<dbReference type="RefSeq" id="WP_090245745.1">
    <property type="nucleotide sequence ID" value="NZ_FPAS01000001.1"/>
</dbReference>
<dbReference type="PANTHER" id="PTHR41913:SF1">
    <property type="entry name" value="DUF1684 DOMAIN-CONTAINING PROTEIN"/>
    <property type="match status" value="1"/>
</dbReference>
<name>A0A1I6XSB3_9FLAO</name>
<dbReference type="Pfam" id="PF07920">
    <property type="entry name" value="DUF1684"/>
    <property type="match status" value="1"/>
</dbReference>
<evidence type="ECO:0008006" key="3">
    <source>
        <dbReference type="Google" id="ProtNLM"/>
    </source>
</evidence>
<sequence>MKTLFTFYALLLTFISIGQNSYVDSITQLRIERNQHMLDSTSFLNEDEKAHFVRLDFFEVDSNWVITAGFRKDVGDVIKMKTSTSRRPKYRRYGYLSFYVGDSLLEVPVYQNMNLLEKEEYENYLFFPIDDYTIPDESYPTGRYLDINKPEKGDSIVLDFNMLYNPYCAYSYRYSCPVTPRENKVHVRIEAGEKIPILREDP</sequence>
<dbReference type="PANTHER" id="PTHR41913">
    <property type="entry name" value="DUF1684 DOMAIN-CONTAINING PROTEIN"/>
    <property type="match status" value="1"/>
</dbReference>
<dbReference type="OrthoDB" id="5493262at2"/>
<protein>
    <recommendedName>
        <fullName evidence="3">DUF1684 domain-containing protein</fullName>
    </recommendedName>
</protein>
<organism evidence="1 2">
    <name type="scientific">Lishizhenia tianjinensis</name>
    <dbReference type="NCBI Taxonomy" id="477690"/>
    <lineage>
        <taxon>Bacteria</taxon>
        <taxon>Pseudomonadati</taxon>
        <taxon>Bacteroidota</taxon>
        <taxon>Flavobacteriia</taxon>
        <taxon>Flavobacteriales</taxon>
        <taxon>Crocinitomicaceae</taxon>
        <taxon>Lishizhenia</taxon>
    </lineage>
</organism>
<keyword evidence="2" id="KW-1185">Reference proteome</keyword>
<dbReference type="AlphaFoldDB" id="A0A1I6XSB3"/>
<dbReference type="Proteomes" id="UP000236454">
    <property type="component" value="Unassembled WGS sequence"/>
</dbReference>
<proteinExistence type="predicted"/>
<dbReference type="STRING" id="477690.SAMN05216474_0395"/>